<dbReference type="Gene3D" id="3.40.50.10350">
    <property type="entry name" value="Glycerate kinase, domain 1"/>
    <property type="match status" value="1"/>
</dbReference>
<keyword evidence="6" id="KW-1185">Reference proteome</keyword>
<comment type="caution">
    <text evidence="5">The sequence shown here is derived from an EMBL/GenBank/DDBJ whole genome shotgun (WGS) entry which is preliminary data.</text>
</comment>
<evidence type="ECO:0000256" key="3">
    <source>
        <dbReference type="ARBA" id="ARBA00022777"/>
    </source>
</evidence>
<dbReference type="PANTHER" id="PTHR21599:SF0">
    <property type="entry name" value="GLYCERATE KINASE"/>
    <property type="match status" value="1"/>
</dbReference>
<keyword evidence="3 4" id="KW-0418">Kinase</keyword>
<sequence>MKIVVAPDSFKGSISARDICTSVKEGVLRVFPQASVIRLPLADGGEGTMENLTFTSDGKIFDVEVKGPLGKPVNASIGVLGDQETVVIEMAQASGLLLVSDNEKSPLLATSYGTGELIKYALDKNYRKFIIGLGGSATNDGGTGLLRALGVKFYSINGEELAEGGGFLSSLDYFDDSCLDPRIKQSSFLIASDVTNPLCGPNGASAIFGPQKGASPDDVIILDKALFHFSKIVQKQKDVDLCNIIGGGAAGGMGAALVSFLNATIKSGIDVVMDAIQFDEKVKDANLIITGEGKLDSQTLSGKVIAGVSKVAKRHNIPVIALCGALELNGDQMDELGISSAFSIVPGPCSLESAMMNSQKWTAERAEQIMRLLKGFS</sequence>
<evidence type="ECO:0000256" key="2">
    <source>
        <dbReference type="ARBA" id="ARBA00022679"/>
    </source>
</evidence>
<dbReference type="Proteomes" id="UP001519293">
    <property type="component" value="Unassembled WGS sequence"/>
</dbReference>
<dbReference type="GO" id="GO:0008887">
    <property type="term" value="F:glycerate kinase activity"/>
    <property type="evidence" value="ECO:0007669"/>
    <property type="project" value="UniProtKB-EC"/>
</dbReference>
<dbReference type="EMBL" id="JAGIKZ010000035">
    <property type="protein sequence ID" value="MBP2243129.1"/>
    <property type="molecule type" value="Genomic_DNA"/>
</dbReference>
<dbReference type="Gene3D" id="3.90.1510.10">
    <property type="entry name" value="Glycerate kinase, domain 2"/>
    <property type="match status" value="1"/>
</dbReference>
<comment type="similarity">
    <text evidence="1 4">Belongs to the glycerate kinase type-1 family.</text>
</comment>
<gene>
    <name evidence="5" type="ORF">J2Z40_003717</name>
</gene>
<evidence type="ECO:0000256" key="4">
    <source>
        <dbReference type="PIRNR" id="PIRNR006078"/>
    </source>
</evidence>
<proteinExistence type="inferred from homology"/>
<reference evidence="5 6" key="1">
    <citation type="submission" date="2021-03" db="EMBL/GenBank/DDBJ databases">
        <title>Genomic Encyclopedia of Type Strains, Phase IV (KMG-IV): sequencing the most valuable type-strain genomes for metagenomic binning, comparative biology and taxonomic classification.</title>
        <authorList>
            <person name="Goeker M."/>
        </authorList>
    </citation>
    <scope>NUCLEOTIDE SEQUENCE [LARGE SCALE GENOMIC DNA]</scope>
    <source>
        <strain evidence="5 6">DSM 26675</strain>
    </source>
</reference>
<dbReference type="PIRSF" id="PIRSF006078">
    <property type="entry name" value="GlxK"/>
    <property type="match status" value="1"/>
</dbReference>
<evidence type="ECO:0000256" key="1">
    <source>
        <dbReference type="ARBA" id="ARBA00006284"/>
    </source>
</evidence>
<protein>
    <submittedName>
        <fullName evidence="5">Glycerate kinase</fullName>
        <ecNumber evidence="5">2.7.1.31</ecNumber>
    </submittedName>
</protein>
<dbReference type="InterPro" id="IPR036129">
    <property type="entry name" value="Glycerate_kinase_sf"/>
</dbReference>
<dbReference type="InterPro" id="IPR004381">
    <property type="entry name" value="Glycerate_kinase"/>
</dbReference>
<dbReference type="Pfam" id="PF02595">
    <property type="entry name" value="Gly_kinase"/>
    <property type="match status" value="1"/>
</dbReference>
<keyword evidence="2 4" id="KW-0808">Transferase</keyword>
<accession>A0ABS4RJP5</accession>
<organism evidence="5 6">
    <name type="scientific">Cytobacillus eiseniae</name>
    <dbReference type="NCBI Taxonomy" id="762947"/>
    <lineage>
        <taxon>Bacteria</taxon>
        <taxon>Bacillati</taxon>
        <taxon>Bacillota</taxon>
        <taxon>Bacilli</taxon>
        <taxon>Bacillales</taxon>
        <taxon>Bacillaceae</taxon>
        <taxon>Cytobacillus</taxon>
    </lineage>
</organism>
<dbReference type="SUPFAM" id="SSF110738">
    <property type="entry name" value="Glycerate kinase I"/>
    <property type="match status" value="1"/>
</dbReference>
<dbReference type="EC" id="2.7.1.31" evidence="5"/>
<name>A0ABS4RJP5_9BACI</name>
<dbReference type="InterPro" id="IPR018197">
    <property type="entry name" value="Glycerate_kinase_RE-like"/>
</dbReference>
<dbReference type="PANTHER" id="PTHR21599">
    <property type="entry name" value="GLYCERATE KINASE"/>
    <property type="match status" value="1"/>
</dbReference>
<dbReference type="InterPro" id="IPR018193">
    <property type="entry name" value="Glyc_kinase_flavodox-like_fold"/>
</dbReference>
<evidence type="ECO:0000313" key="5">
    <source>
        <dbReference type="EMBL" id="MBP2243129.1"/>
    </source>
</evidence>
<evidence type="ECO:0000313" key="6">
    <source>
        <dbReference type="Proteomes" id="UP001519293"/>
    </source>
</evidence>
<dbReference type="RefSeq" id="WP_066392252.1">
    <property type="nucleotide sequence ID" value="NZ_JAGIKZ010000035.1"/>
</dbReference>
<dbReference type="NCBIfam" id="TIGR00045">
    <property type="entry name" value="glycerate kinase"/>
    <property type="match status" value="1"/>
</dbReference>